<evidence type="ECO:0000313" key="4">
    <source>
        <dbReference type="Proteomes" id="UP000215914"/>
    </source>
</evidence>
<reference evidence="2" key="3">
    <citation type="submission" date="2020-06" db="EMBL/GenBank/DDBJ databases">
        <title>Helianthus annuus Genome sequencing and assembly Release 2.</title>
        <authorList>
            <person name="Gouzy J."/>
            <person name="Langlade N."/>
            <person name="Munos S."/>
        </authorList>
    </citation>
    <scope>NUCLEOTIDE SEQUENCE</scope>
    <source>
        <tissue evidence="2">Leaves</tissue>
    </source>
</reference>
<accession>A0A251TT10</accession>
<name>A0A251TT10_HELAN</name>
<evidence type="ECO:0000313" key="3">
    <source>
        <dbReference type="EMBL" id="OTG14044.1"/>
    </source>
</evidence>
<dbReference type="PANTHER" id="PTHR34130:SF13">
    <property type="entry name" value="DUF4005 DOMAIN-CONTAINING PROTEIN"/>
    <property type="match status" value="1"/>
</dbReference>
<sequence>MGDKISDDKLHDDQDSEAVETISLTDFPISQHQGADRLNPPPSSAAEDFFEFFGGGLSDNCDDKSMSHAEDIIFCGKLVPINEQLHRNDLPQTNSKIPLIAELLVGSTENETKFSTVTGSNCSRHIAHSDSEKHQFKSQHNQPNQPVGCRRSRSESMADVKRAASPPVRTSRSLDYKRLHRNSSMSSESVADISRDGSGKKSSSSRWYVLLFGLVKVPPPEMDIRDIKNRQVRRTSSKSPLGPSESVNMVPVSRSVDHRKCSWKVLGFLSCKSSSSAAVTMPVGYMPKV</sequence>
<evidence type="ECO:0000256" key="1">
    <source>
        <dbReference type="SAM" id="MobiDB-lite"/>
    </source>
</evidence>
<organism evidence="3 4">
    <name type="scientific">Helianthus annuus</name>
    <name type="common">Common sunflower</name>
    <dbReference type="NCBI Taxonomy" id="4232"/>
    <lineage>
        <taxon>Eukaryota</taxon>
        <taxon>Viridiplantae</taxon>
        <taxon>Streptophyta</taxon>
        <taxon>Embryophyta</taxon>
        <taxon>Tracheophyta</taxon>
        <taxon>Spermatophyta</taxon>
        <taxon>Magnoliopsida</taxon>
        <taxon>eudicotyledons</taxon>
        <taxon>Gunneridae</taxon>
        <taxon>Pentapetalae</taxon>
        <taxon>asterids</taxon>
        <taxon>campanulids</taxon>
        <taxon>Asterales</taxon>
        <taxon>Asteraceae</taxon>
        <taxon>Asteroideae</taxon>
        <taxon>Heliantheae alliance</taxon>
        <taxon>Heliantheae</taxon>
        <taxon>Helianthus</taxon>
    </lineage>
</organism>
<feature type="compositionally biased region" description="Basic and acidic residues" evidence="1">
    <location>
        <begin position="152"/>
        <end position="162"/>
    </location>
</feature>
<dbReference type="AlphaFoldDB" id="A0A251TT10"/>
<dbReference type="FunCoup" id="A0A251TT10">
    <property type="interactions" value="38"/>
</dbReference>
<dbReference type="OMA" id="SCKDHAS"/>
<feature type="region of interest" description="Disordered" evidence="1">
    <location>
        <begin position="1"/>
        <end position="21"/>
    </location>
</feature>
<keyword evidence="4" id="KW-1185">Reference proteome</keyword>
<dbReference type="EMBL" id="CM007898">
    <property type="protein sequence ID" value="OTG14044.1"/>
    <property type="molecule type" value="Genomic_DNA"/>
</dbReference>
<dbReference type="PANTHER" id="PTHR34130">
    <property type="entry name" value="OS08G0243800 PROTEIN"/>
    <property type="match status" value="1"/>
</dbReference>
<feature type="region of interest" description="Disordered" evidence="1">
    <location>
        <begin position="231"/>
        <end position="250"/>
    </location>
</feature>
<evidence type="ECO:0000313" key="2">
    <source>
        <dbReference type="EMBL" id="KAF5789518.1"/>
    </source>
</evidence>
<proteinExistence type="predicted"/>
<reference evidence="2 4" key="1">
    <citation type="journal article" date="2017" name="Nature">
        <title>The sunflower genome provides insights into oil metabolism, flowering and Asterid evolution.</title>
        <authorList>
            <person name="Badouin H."/>
            <person name="Gouzy J."/>
            <person name="Grassa C.J."/>
            <person name="Murat F."/>
            <person name="Staton S.E."/>
            <person name="Cottret L."/>
            <person name="Lelandais-Briere C."/>
            <person name="Owens G.L."/>
            <person name="Carrere S."/>
            <person name="Mayjonade B."/>
            <person name="Legrand L."/>
            <person name="Gill N."/>
            <person name="Kane N.C."/>
            <person name="Bowers J.E."/>
            <person name="Hubner S."/>
            <person name="Bellec A."/>
            <person name="Berard A."/>
            <person name="Berges H."/>
            <person name="Blanchet N."/>
            <person name="Boniface M.C."/>
            <person name="Brunel D."/>
            <person name="Catrice O."/>
            <person name="Chaidir N."/>
            <person name="Claudel C."/>
            <person name="Donnadieu C."/>
            <person name="Faraut T."/>
            <person name="Fievet G."/>
            <person name="Helmstetter N."/>
            <person name="King M."/>
            <person name="Knapp S.J."/>
            <person name="Lai Z."/>
            <person name="Le Paslier M.C."/>
            <person name="Lippi Y."/>
            <person name="Lorenzon L."/>
            <person name="Mandel J.R."/>
            <person name="Marage G."/>
            <person name="Marchand G."/>
            <person name="Marquand E."/>
            <person name="Bret-Mestries E."/>
            <person name="Morien E."/>
            <person name="Nambeesan S."/>
            <person name="Nguyen T."/>
            <person name="Pegot-Espagnet P."/>
            <person name="Pouilly N."/>
            <person name="Raftis F."/>
            <person name="Sallet E."/>
            <person name="Schiex T."/>
            <person name="Thomas J."/>
            <person name="Vandecasteele C."/>
            <person name="Vares D."/>
            <person name="Vear F."/>
            <person name="Vautrin S."/>
            <person name="Crespi M."/>
            <person name="Mangin B."/>
            <person name="Burke J.M."/>
            <person name="Salse J."/>
            <person name="Munos S."/>
            <person name="Vincourt P."/>
            <person name="Rieseberg L.H."/>
            <person name="Langlade N.B."/>
        </authorList>
    </citation>
    <scope>NUCLEOTIDE SEQUENCE [LARGE SCALE GENOMIC DNA]</scope>
    <source>
        <strain evidence="4">cv. SF193</strain>
        <tissue evidence="2">Leaves</tissue>
    </source>
</reference>
<gene>
    <name evidence="3" type="ORF">HannXRQ_Chr09g0244991</name>
    <name evidence="2" type="ORF">HanXRQr2_Chr09g0372191</name>
</gene>
<feature type="compositionally biased region" description="Basic and acidic residues" evidence="1">
    <location>
        <begin position="1"/>
        <end position="13"/>
    </location>
</feature>
<protein>
    <submittedName>
        <fullName evidence="3">Uncharacterized protein</fullName>
    </submittedName>
</protein>
<dbReference type="OrthoDB" id="752671at2759"/>
<reference evidence="3" key="2">
    <citation type="submission" date="2017-02" db="EMBL/GenBank/DDBJ databases">
        <title>Sunflower complete genome.</title>
        <authorList>
            <person name="Langlade N."/>
            <person name="Munos S."/>
        </authorList>
    </citation>
    <scope>NUCLEOTIDE SEQUENCE [LARGE SCALE GENOMIC DNA]</scope>
    <source>
        <tissue evidence="3">Leaves</tissue>
    </source>
</reference>
<dbReference type="Gramene" id="mRNA:HanXRQr2_Chr09g0372191">
    <property type="protein sequence ID" value="CDS:HanXRQr2_Chr09g0372191.1"/>
    <property type="gene ID" value="HanXRQr2_Chr09g0372191"/>
</dbReference>
<dbReference type="InParanoid" id="A0A251TT10"/>
<feature type="region of interest" description="Disordered" evidence="1">
    <location>
        <begin position="128"/>
        <end position="202"/>
    </location>
</feature>
<dbReference type="Proteomes" id="UP000215914">
    <property type="component" value="Chromosome 9"/>
</dbReference>
<dbReference type="EMBL" id="MNCJ02000324">
    <property type="protein sequence ID" value="KAF5789518.1"/>
    <property type="molecule type" value="Genomic_DNA"/>
</dbReference>